<dbReference type="RefSeq" id="XP_007947494.1">
    <property type="nucleotide sequence ID" value="XM_007949303.2"/>
</dbReference>
<evidence type="ECO:0000256" key="2">
    <source>
        <dbReference type="ARBA" id="ARBA00004496"/>
    </source>
</evidence>
<keyword evidence="9" id="KW-0007">Acetylation</keyword>
<keyword evidence="6" id="KW-0597">Phosphoprotein</keyword>
<evidence type="ECO:0000256" key="3">
    <source>
        <dbReference type="ARBA" id="ARBA00011699"/>
    </source>
</evidence>
<organism evidence="13 14">
    <name type="scientific">Orycteropus afer afer</name>
    <dbReference type="NCBI Taxonomy" id="1230840"/>
    <lineage>
        <taxon>Eukaryota</taxon>
        <taxon>Metazoa</taxon>
        <taxon>Chordata</taxon>
        <taxon>Craniata</taxon>
        <taxon>Vertebrata</taxon>
        <taxon>Euteleostomi</taxon>
        <taxon>Mammalia</taxon>
        <taxon>Eutheria</taxon>
        <taxon>Afrotheria</taxon>
        <taxon>Tubulidentata</taxon>
        <taxon>Orycteropodidae</taxon>
        <taxon>Orycteropus</taxon>
    </lineage>
</organism>
<dbReference type="SMART" id="SM00367">
    <property type="entry name" value="LRR_CC"/>
    <property type="match status" value="7"/>
</dbReference>
<evidence type="ECO:0000313" key="13">
    <source>
        <dbReference type="Proteomes" id="UP000694850"/>
    </source>
</evidence>
<dbReference type="SUPFAM" id="SSF52047">
    <property type="entry name" value="RNI-like"/>
    <property type="match status" value="2"/>
</dbReference>
<dbReference type="InterPro" id="IPR050637">
    <property type="entry name" value="NLRP_innate_immun_reg"/>
</dbReference>
<evidence type="ECO:0000256" key="5">
    <source>
        <dbReference type="ARBA" id="ARBA00022490"/>
    </source>
</evidence>
<dbReference type="GO" id="GO:0005634">
    <property type="term" value="C:nucleus"/>
    <property type="evidence" value="ECO:0007669"/>
    <property type="project" value="UniProtKB-SubCell"/>
</dbReference>
<dbReference type="Gene3D" id="3.80.10.10">
    <property type="entry name" value="Ribonuclease Inhibitor"/>
    <property type="match status" value="1"/>
</dbReference>
<evidence type="ECO:0000256" key="12">
    <source>
        <dbReference type="ARBA" id="ARBA00049613"/>
    </source>
</evidence>
<evidence type="ECO:0000256" key="7">
    <source>
        <dbReference type="ARBA" id="ARBA00022614"/>
    </source>
</evidence>
<protein>
    <recommendedName>
        <fullName evidence="4">Ribonuclease inhibitor</fullName>
    </recommendedName>
    <alternativeName>
        <fullName evidence="11">Ribonuclease/angiogenin inhibitor 1</fullName>
    </alternativeName>
</protein>
<dbReference type="CTD" id="6050"/>
<comment type="subcellular location">
    <subcellularLocation>
        <location evidence="2">Cytoplasm</location>
    </subcellularLocation>
    <subcellularLocation>
        <location evidence="1">Nucleus</location>
    </subcellularLocation>
</comment>
<name>A0A8B7AHV8_ORYAF</name>
<dbReference type="Pfam" id="PF13516">
    <property type="entry name" value="LRR_6"/>
    <property type="match status" value="9"/>
</dbReference>
<dbReference type="InterPro" id="IPR032675">
    <property type="entry name" value="LRR_dom_sf"/>
</dbReference>
<dbReference type="CDD" id="cd00116">
    <property type="entry name" value="LRR_RI"/>
    <property type="match status" value="1"/>
</dbReference>
<evidence type="ECO:0000256" key="8">
    <source>
        <dbReference type="ARBA" id="ARBA00022737"/>
    </source>
</evidence>
<keyword evidence="10" id="KW-0539">Nucleus</keyword>
<dbReference type="InterPro" id="IPR001611">
    <property type="entry name" value="Leu-rich_rpt"/>
</dbReference>
<keyword evidence="13" id="KW-1185">Reference proteome</keyword>
<dbReference type="OrthoDB" id="120976at2759"/>
<proteinExistence type="predicted"/>
<keyword evidence="5" id="KW-0963">Cytoplasm</keyword>
<gene>
    <name evidence="14" type="primary">RNH1</name>
</gene>
<reference evidence="14" key="1">
    <citation type="submission" date="2025-08" db="UniProtKB">
        <authorList>
            <consortium name="RefSeq"/>
        </authorList>
    </citation>
    <scope>IDENTIFICATION</scope>
</reference>
<dbReference type="SMART" id="SM00368">
    <property type="entry name" value="LRR_RI"/>
    <property type="match status" value="14"/>
</dbReference>
<dbReference type="InterPro" id="IPR006553">
    <property type="entry name" value="Leu-rich_rpt_Cys-con_subtyp"/>
</dbReference>
<dbReference type="GeneID" id="103204158"/>
<dbReference type="AlphaFoldDB" id="A0A8B7AHV8"/>
<evidence type="ECO:0000256" key="9">
    <source>
        <dbReference type="ARBA" id="ARBA00022990"/>
    </source>
</evidence>
<dbReference type="Pfam" id="PF18779">
    <property type="entry name" value="LRR_RI_capping"/>
    <property type="match status" value="1"/>
</dbReference>
<keyword evidence="8" id="KW-0677">Repeat</keyword>
<evidence type="ECO:0000256" key="1">
    <source>
        <dbReference type="ARBA" id="ARBA00004123"/>
    </source>
</evidence>
<dbReference type="GO" id="GO:0005737">
    <property type="term" value="C:cytoplasm"/>
    <property type="evidence" value="ECO:0007669"/>
    <property type="project" value="UniProtKB-SubCell"/>
</dbReference>
<keyword evidence="7" id="KW-0433">Leucine-rich repeat</keyword>
<evidence type="ECO:0000313" key="14">
    <source>
        <dbReference type="RefSeq" id="XP_007947494.1"/>
    </source>
</evidence>
<dbReference type="GO" id="GO:0050729">
    <property type="term" value="P:positive regulation of inflammatory response"/>
    <property type="evidence" value="ECO:0007669"/>
    <property type="project" value="TreeGrafter"/>
</dbReference>
<dbReference type="InterPro" id="IPR041302">
    <property type="entry name" value="LRR_RI_cap"/>
</dbReference>
<comment type="function">
    <text evidence="12">Ribonuclease inhibitor which inhibits RNASE1, RNASE2 and angiogenin (ANG). May play a role in redox homeostasis. Required to inhibit the cytotoxic tRNA ribonuclease activity of ANG in the cytoplasm in absence of stress. Relocates to the nucleus in response to stress, relieving inhibition of ANG in the cytoplasm, and inhibiting the angiogenic activity of ANG in the nucleus.</text>
</comment>
<sequence>MSLDIHYEQLSDARWVELLPLIQQVQVIRLEDCDLTEVHCKDIGPALQANPALTELNLRSNELGDAGVRCVLQGLRGAAHKLRKLSLQNCALTAASCAELSNALHSLPALLELHLSDNSVGDEGLRLLCEGLRDPQCHLERVQLEYCNLSAAGCEPLAAALQARAGLRELVLSNNELGEVGVRVLCRGLLGAACCLEILKLSSCGVTAANCQDLCSLVAAKDSLRELDLGDSKLGDAGVATLCPGLLSPSSRLKTLWLWECDISAEGCRELSHVLRAKESLKELSLAGNELGDRGAQLLCEALREPGCRLESLWVKSCGFTDACCPNFSSMLAQNKSLLELQMSTNRLGDAGVRQLCQALGQPGATLRMLWLGDCDVTDDGCSALASLLLSNRSLRELDLSNNCMGDPGVLKLADSLRQPDCALEQLVLYDIYLTEEVDDHLKTLEDSKPSLRIIS</sequence>
<evidence type="ECO:0000256" key="11">
    <source>
        <dbReference type="ARBA" id="ARBA00032534"/>
    </source>
</evidence>
<evidence type="ECO:0000256" key="4">
    <source>
        <dbReference type="ARBA" id="ARBA00014554"/>
    </source>
</evidence>
<evidence type="ECO:0000256" key="10">
    <source>
        <dbReference type="ARBA" id="ARBA00023242"/>
    </source>
</evidence>
<dbReference type="PANTHER" id="PTHR45690:SF4">
    <property type="entry name" value="NACHT, LRR AND PYD DOMAINS-CONTAINING PROTEIN 10"/>
    <property type="match status" value="1"/>
</dbReference>
<evidence type="ECO:0000256" key="6">
    <source>
        <dbReference type="ARBA" id="ARBA00022553"/>
    </source>
</evidence>
<dbReference type="Proteomes" id="UP000694850">
    <property type="component" value="Unplaced"/>
</dbReference>
<comment type="subunit">
    <text evidence="3">Forms high-affinity heterodimers with RNASE1, ANG and RNASE2.</text>
</comment>
<accession>A0A8B7AHV8</accession>
<dbReference type="PANTHER" id="PTHR45690">
    <property type="entry name" value="NACHT, LRR AND PYD DOMAINS-CONTAINING PROTEIN 12"/>
    <property type="match status" value="1"/>
</dbReference>